<feature type="transmembrane region" description="Helical" evidence="6">
    <location>
        <begin position="52"/>
        <end position="76"/>
    </location>
</feature>
<feature type="transmembrane region" description="Helical" evidence="6">
    <location>
        <begin position="251"/>
        <end position="270"/>
    </location>
</feature>
<organism evidence="8 9">
    <name type="scientific">Fusarium mundagurra</name>
    <dbReference type="NCBI Taxonomy" id="1567541"/>
    <lineage>
        <taxon>Eukaryota</taxon>
        <taxon>Fungi</taxon>
        <taxon>Dikarya</taxon>
        <taxon>Ascomycota</taxon>
        <taxon>Pezizomycotina</taxon>
        <taxon>Sordariomycetes</taxon>
        <taxon>Hypocreomycetidae</taxon>
        <taxon>Hypocreales</taxon>
        <taxon>Nectriaceae</taxon>
        <taxon>Fusarium</taxon>
        <taxon>Fusarium fujikuroi species complex</taxon>
    </lineage>
</organism>
<accession>A0A8H5XQ59</accession>
<reference evidence="8 9" key="1">
    <citation type="submission" date="2020-05" db="EMBL/GenBank/DDBJ databases">
        <title>Identification and distribution of gene clusters putatively required for synthesis of sphingolipid metabolism inhibitors in phylogenetically diverse species of the filamentous fungus Fusarium.</title>
        <authorList>
            <person name="Kim H.-S."/>
            <person name="Busman M."/>
            <person name="Brown D.W."/>
            <person name="Divon H."/>
            <person name="Uhlig S."/>
            <person name="Proctor R.H."/>
        </authorList>
    </citation>
    <scope>NUCLEOTIDE SEQUENCE [LARGE SCALE GENOMIC DNA]</scope>
    <source>
        <strain evidence="8 9">NRRL 66235</strain>
    </source>
</reference>
<keyword evidence="9" id="KW-1185">Reference proteome</keyword>
<evidence type="ECO:0000313" key="8">
    <source>
        <dbReference type="EMBL" id="KAF5697606.1"/>
    </source>
</evidence>
<keyword evidence="2 6" id="KW-0812">Transmembrane</keyword>
<feature type="transmembrane region" description="Helical" evidence="6">
    <location>
        <begin position="17"/>
        <end position="40"/>
    </location>
</feature>
<feature type="transmembrane region" description="Helical" evidence="6">
    <location>
        <begin position="128"/>
        <end position="149"/>
    </location>
</feature>
<evidence type="ECO:0000256" key="2">
    <source>
        <dbReference type="ARBA" id="ARBA00022692"/>
    </source>
</evidence>
<comment type="subcellular location">
    <subcellularLocation>
        <location evidence="1">Membrane</location>
        <topology evidence="1">Multi-pass membrane protein</topology>
    </subcellularLocation>
</comment>
<evidence type="ECO:0000256" key="5">
    <source>
        <dbReference type="ARBA" id="ARBA00038359"/>
    </source>
</evidence>
<feature type="domain" description="Rhodopsin" evidence="7">
    <location>
        <begin position="36"/>
        <end position="276"/>
    </location>
</feature>
<comment type="caution">
    <text evidence="8">The sequence shown here is derived from an EMBL/GenBank/DDBJ whole genome shotgun (WGS) entry which is preliminary data.</text>
</comment>
<name>A0A8H5XQ59_9HYPO</name>
<dbReference type="PANTHER" id="PTHR33048:SF15">
    <property type="entry name" value="INTEGRAL MEMBRANE PROTEIN"/>
    <property type="match status" value="1"/>
</dbReference>
<dbReference type="OrthoDB" id="9976870at2759"/>
<gene>
    <name evidence="8" type="ORF">FMUND_15356</name>
</gene>
<dbReference type="GO" id="GO:0016020">
    <property type="term" value="C:membrane"/>
    <property type="evidence" value="ECO:0007669"/>
    <property type="project" value="UniProtKB-SubCell"/>
</dbReference>
<evidence type="ECO:0000256" key="3">
    <source>
        <dbReference type="ARBA" id="ARBA00022989"/>
    </source>
</evidence>
<proteinExistence type="inferred from homology"/>
<sequence length="367" mass="40231">MGVNANITSVTPEGPGLALLIVALFFASTTTIIIALRCGIRAKHHVFAMDDSLMLIGWMLFIAVVGFVSKGTSYGLGAKDDRLNPYLFEKSAMYIWLYEVFQGSAFIFIKSSICITLLRIAIKKSHKVIVWIALGISCISAIIAIIGVFTICRPIQASWNKSAGTCSPLIVIASLTYLVSAAGVVTDWICAILPGFMLYKTQMRRASKVSICIILGLGALASVATIVRLPYIYIKYHTYPTDYFYHAGNSTIWSVFESGTGIIAGSLPSLRRLLKKWVHFDSSHRKSSAPITPFTGPGVLTVTNKAAASSIGRRHIGLMPTSKSEREWEQLDDASSSRQIYMRDDIEMLSLEQLPTSSRSRESIGEI</sequence>
<dbReference type="AlphaFoldDB" id="A0A8H5XQ59"/>
<evidence type="ECO:0000256" key="6">
    <source>
        <dbReference type="SAM" id="Phobius"/>
    </source>
</evidence>
<dbReference type="EMBL" id="JAAOAN010001001">
    <property type="protein sequence ID" value="KAF5697606.1"/>
    <property type="molecule type" value="Genomic_DNA"/>
</dbReference>
<comment type="similarity">
    <text evidence="5">Belongs to the SAT4 family.</text>
</comment>
<evidence type="ECO:0000256" key="4">
    <source>
        <dbReference type="ARBA" id="ARBA00023136"/>
    </source>
</evidence>
<evidence type="ECO:0000259" key="7">
    <source>
        <dbReference type="Pfam" id="PF20684"/>
    </source>
</evidence>
<feature type="transmembrane region" description="Helical" evidence="6">
    <location>
        <begin position="211"/>
        <end position="231"/>
    </location>
</feature>
<dbReference type="Proteomes" id="UP000544331">
    <property type="component" value="Unassembled WGS sequence"/>
</dbReference>
<dbReference type="InterPro" id="IPR049326">
    <property type="entry name" value="Rhodopsin_dom_fungi"/>
</dbReference>
<dbReference type="InterPro" id="IPR052337">
    <property type="entry name" value="SAT4-like"/>
</dbReference>
<feature type="transmembrane region" description="Helical" evidence="6">
    <location>
        <begin position="96"/>
        <end position="121"/>
    </location>
</feature>
<protein>
    <submittedName>
        <fullName evidence="8">Integral membrane protein PTH11</fullName>
    </submittedName>
</protein>
<evidence type="ECO:0000313" key="9">
    <source>
        <dbReference type="Proteomes" id="UP000544331"/>
    </source>
</evidence>
<keyword evidence="3 6" id="KW-1133">Transmembrane helix</keyword>
<feature type="transmembrane region" description="Helical" evidence="6">
    <location>
        <begin position="169"/>
        <end position="199"/>
    </location>
</feature>
<keyword evidence="4 6" id="KW-0472">Membrane</keyword>
<dbReference type="PANTHER" id="PTHR33048">
    <property type="entry name" value="PTH11-LIKE INTEGRAL MEMBRANE PROTEIN (AFU_ORTHOLOGUE AFUA_5G11245)"/>
    <property type="match status" value="1"/>
</dbReference>
<dbReference type="Pfam" id="PF20684">
    <property type="entry name" value="Fung_rhodopsin"/>
    <property type="match status" value="1"/>
</dbReference>
<evidence type="ECO:0000256" key="1">
    <source>
        <dbReference type="ARBA" id="ARBA00004141"/>
    </source>
</evidence>